<gene>
    <name evidence="2" type="ORF">BJ875DRAFT_545018</name>
</gene>
<feature type="compositionally biased region" description="Polar residues" evidence="1">
    <location>
        <begin position="15"/>
        <end position="31"/>
    </location>
</feature>
<protein>
    <submittedName>
        <fullName evidence="2">Uncharacterized protein</fullName>
    </submittedName>
</protein>
<evidence type="ECO:0000313" key="2">
    <source>
        <dbReference type="EMBL" id="KAG9231891.1"/>
    </source>
</evidence>
<feature type="region of interest" description="Disordered" evidence="1">
    <location>
        <begin position="404"/>
        <end position="433"/>
    </location>
</feature>
<dbReference type="OrthoDB" id="3522203at2759"/>
<dbReference type="Proteomes" id="UP000824998">
    <property type="component" value="Unassembled WGS sequence"/>
</dbReference>
<evidence type="ECO:0000313" key="3">
    <source>
        <dbReference type="Proteomes" id="UP000824998"/>
    </source>
</evidence>
<organism evidence="2 3">
    <name type="scientific">Amylocarpus encephaloides</name>
    <dbReference type="NCBI Taxonomy" id="45428"/>
    <lineage>
        <taxon>Eukaryota</taxon>
        <taxon>Fungi</taxon>
        <taxon>Dikarya</taxon>
        <taxon>Ascomycota</taxon>
        <taxon>Pezizomycotina</taxon>
        <taxon>Leotiomycetes</taxon>
        <taxon>Helotiales</taxon>
        <taxon>Helotiales incertae sedis</taxon>
        <taxon>Amylocarpus</taxon>
    </lineage>
</organism>
<feature type="compositionally biased region" description="Acidic residues" evidence="1">
    <location>
        <begin position="409"/>
        <end position="423"/>
    </location>
</feature>
<comment type="caution">
    <text evidence="2">The sequence shown here is derived from an EMBL/GenBank/DDBJ whole genome shotgun (WGS) entry which is preliminary data.</text>
</comment>
<dbReference type="AlphaFoldDB" id="A0A9P7YDZ5"/>
<keyword evidence="3" id="KW-1185">Reference proteome</keyword>
<dbReference type="EMBL" id="MU251576">
    <property type="protein sequence ID" value="KAG9231891.1"/>
    <property type="molecule type" value="Genomic_DNA"/>
</dbReference>
<reference evidence="2" key="1">
    <citation type="journal article" date="2021" name="IMA Fungus">
        <title>Genomic characterization of three marine fungi, including Emericellopsis atlantica sp. nov. with signatures of a generalist lifestyle and marine biomass degradation.</title>
        <authorList>
            <person name="Hagestad O.C."/>
            <person name="Hou L."/>
            <person name="Andersen J.H."/>
            <person name="Hansen E.H."/>
            <person name="Altermark B."/>
            <person name="Li C."/>
            <person name="Kuhnert E."/>
            <person name="Cox R.J."/>
            <person name="Crous P.W."/>
            <person name="Spatafora J.W."/>
            <person name="Lail K."/>
            <person name="Amirebrahimi M."/>
            <person name="Lipzen A."/>
            <person name="Pangilinan J."/>
            <person name="Andreopoulos W."/>
            <person name="Hayes R.D."/>
            <person name="Ng V."/>
            <person name="Grigoriev I.V."/>
            <person name="Jackson S.A."/>
            <person name="Sutton T.D.S."/>
            <person name="Dobson A.D.W."/>
            <person name="Rama T."/>
        </authorList>
    </citation>
    <scope>NUCLEOTIDE SEQUENCE</scope>
    <source>
        <strain evidence="2">TRa018bII</strain>
    </source>
</reference>
<accession>A0A9P7YDZ5</accession>
<proteinExistence type="predicted"/>
<name>A0A9P7YDZ5_9HELO</name>
<evidence type="ECO:0000256" key="1">
    <source>
        <dbReference type="SAM" id="MobiDB-lite"/>
    </source>
</evidence>
<feature type="region of interest" description="Disordered" evidence="1">
    <location>
        <begin position="1"/>
        <end position="37"/>
    </location>
</feature>
<sequence>MSTNGEGSSSHKRSNSVSTFNTPISPPSNRISSYKSKRFSSSEYPLLRTSSSANTEVTAAVTEMVATLEGEAEIIAVSTVPLPDASDRMDPADFKDYLDFDSHPEKKIYSYWKLDQIEGNFALFRNEKMADGRLVHHKIELENPEDVKKFYIRVKLVIVNAIKKDKFRGGAFAEMVRYTSPLNDILQFVYWSPLMTKDYRFYFKKVVLALYHDVVAKLREPSLRLCIDAEFLATYNDRIEHMEKYFTLDKKNPTPLPVDISTEWQGELGDNFLSTWSQCLATGRPFKVARGVRDKFGLSFPGHYVTFFAKELFPTRAADKAAEMTTENKNKDTVMNYANALKSMAVVKGEIQVPKVPGLARKPTPAVLPGNSNQTSVNVAFGEEYRDRFVTSVGENVALKDGIEMKEILEEDPDELDESEDDDNKGSMKSGIS</sequence>